<evidence type="ECO:0000256" key="21">
    <source>
        <dbReference type="ARBA" id="ARBA00034104"/>
    </source>
</evidence>
<evidence type="ECO:0000256" key="7">
    <source>
        <dbReference type="ARBA" id="ARBA00022490"/>
    </source>
</evidence>
<keyword evidence="16" id="KW-0675">Receptor</keyword>
<keyword evidence="12" id="KW-0333">Golgi apparatus</keyword>
<feature type="transmembrane region" description="Helical" evidence="22">
    <location>
        <begin position="86"/>
        <end position="105"/>
    </location>
</feature>
<comment type="subcellular location">
    <subcellularLocation>
        <location evidence="3">Cell projection</location>
        <location evidence="3">Axon</location>
    </subcellularLocation>
    <subcellularLocation>
        <location evidence="1">Cell projection</location>
        <location evidence="1">Dendrite</location>
    </subcellularLocation>
    <subcellularLocation>
        <location evidence="4">Cytoplasmic vesicle</location>
    </subcellularLocation>
    <subcellularLocation>
        <location evidence="2">Early endosome</location>
    </subcellularLocation>
    <subcellularLocation>
        <location evidence="5">Golgi apparatus</location>
    </subcellularLocation>
    <subcellularLocation>
        <location evidence="21">Postsynaptic cell membrane</location>
        <topology evidence="21">Multi-pass membrane protein</topology>
    </subcellularLocation>
</comment>
<evidence type="ECO:0000256" key="20">
    <source>
        <dbReference type="ARBA" id="ARBA00023329"/>
    </source>
</evidence>
<evidence type="ECO:0000256" key="16">
    <source>
        <dbReference type="ARBA" id="ARBA00023170"/>
    </source>
</evidence>
<dbReference type="GO" id="GO:0004930">
    <property type="term" value="F:G protein-coupled receptor activity"/>
    <property type="evidence" value="ECO:0007669"/>
    <property type="project" value="UniProtKB-KW"/>
</dbReference>
<organism evidence="23 24">
    <name type="scientific">Monopterus albus</name>
    <name type="common">Swamp eel</name>
    <dbReference type="NCBI Taxonomy" id="43700"/>
    <lineage>
        <taxon>Eukaryota</taxon>
        <taxon>Metazoa</taxon>
        <taxon>Chordata</taxon>
        <taxon>Craniata</taxon>
        <taxon>Vertebrata</taxon>
        <taxon>Euteleostomi</taxon>
        <taxon>Actinopterygii</taxon>
        <taxon>Neopterygii</taxon>
        <taxon>Teleostei</taxon>
        <taxon>Neoteleostei</taxon>
        <taxon>Acanthomorphata</taxon>
        <taxon>Anabantaria</taxon>
        <taxon>Synbranchiformes</taxon>
        <taxon>Synbranchidae</taxon>
        <taxon>Monopterus</taxon>
    </lineage>
</organism>
<evidence type="ECO:0000256" key="2">
    <source>
        <dbReference type="ARBA" id="ARBA00004412"/>
    </source>
</evidence>
<evidence type="ECO:0000256" key="4">
    <source>
        <dbReference type="ARBA" id="ARBA00004541"/>
    </source>
</evidence>
<dbReference type="SUPFAM" id="SSF81321">
    <property type="entry name" value="Family A G protein-coupled receptor-like"/>
    <property type="match status" value="1"/>
</dbReference>
<evidence type="ECO:0000256" key="13">
    <source>
        <dbReference type="ARBA" id="ARBA00023040"/>
    </source>
</evidence>
<dbReference type="PANTHER" id="PTHR24226:SF2">
    <property type="entry name" value="G-PROTEIN COUPLED ESTROGEN RECEPTOR 1"/>
    <property type="match status" value="1"/>
</dbReference>
<evidence type="ECO:0000256" key="22">
    <source>
        <dbReference type="SAM" id="Phobius"/>
    </source>
</evidence>
<reference evidence="23" key="2">
    <citation type="submission" date="2025-09" db="UniProtKB">
        <authorList>
            <consortium name="Ensembl"/>
        </authorList>
    </citation>
    <scope>IDENTIFICATION</scope>
</reference>
<evidence type="ECO:0000256" key="14">
    <source>
        <dbReference type="ARBA" id="ARBA00023136"/>
    </source>
</evidence>
<evidence type="ECO:0000313" key="24">
    <source>
        <dbReference type="Proteomes" id="UP000261600"/>
    </source>
</evidence>
<proteinExistence type="predicted"/>
<evidence type="ECO:0000256" key="18">
    <source>
        <dbReference type="ARBA" id="ARBA00023257"/>
    </source>
</evidence>
<dbReference type="PRINTS" id="PR00237">
    <property type="entry name" value="GPCRRHODOPSN"/>
</dbReference>
<keyword evidence="20" id="KW-0968">Cytoplasmic vesicle</keyword>
<evidence type="ECO:0000256" key="15">
    <source>
        <dbReference type="ARBA" id="ARBA00023157"/>
    </source>
</evidence>
<feature type="transmembrane region" description="Helical" evidence="22">
    <location>
        <begin position="21"/>
        <end position="49"/>
    </location>
</feature>
<name>A0A3Q3IEP4_MONAL</name>
<reference evidence="23" key="1">
    <citation type="submission" date="2025-08" db="UniProtKB">
        <authorList>
            <consortium name="Ensembl"/>
        </authorList>
    </citation>
    <scope>IDENTIFICATION</scope>
</reference>
<keyword evidence="8 22" id="KW-0812">Transmembrane</keyword>
<evidence type="ECO:0000256" key="6">
    <source>
        <dbReference type="ARBA" id="ARBA00022475"/>
    </source>
</evidence>
<dbReference type="AlphaFoldDB" id="A0A3Q3IEP4"/>
<evidence type="ECO:0000256" key="9">
    <source>
        <dbReference type="ARBA" id="ARBA00022753"/>
    </source>
</evidence>
<dbReference type="InterPro" id="IPR000276">
    <property type="entry name" value="GPCR_Rhodpsn"/>
</dbReference>
<keyword evidence="19" id="KW-0966">Cell projection</keyword>
<evidence type="ECO:0000256" key="11">
    <source>
        <dbReference type="ARBA" id="ARBA00023018"/>
    </source>
</evidence>
<protein>
    <submittedName>
        <fullName evidence="23">Uncharacterized protein</fullName>
    </submittedName>
</protein>
<dbReference type="Gene3D" id="1.20.1070.10">
    <property type="entry name" value="Rhodopsin 7-helix transmembrane proteins"/>
    <property type="match status" value="1"/>
</dbReference>
<sequence length="191" mass="21732">PREQTTSTASLQNHQHYIISLILSSLYIIFVFPVGFIGSILILVVNLSYSGCLKAPDLYSVFNLKQGYYDKTGLCIFMSLFQQLNMYSSIFFSAWMSFSQFVALSGFKGCSMPCARLIRNSSSLFTLLPFAITQTQHHAGELHLCFMMLRFLLPFCILGLCYWRIAQVRQRIQRERGGSFTASSGRPSRMK</sequence>
<keyword evidence="13" id="KW-0297">G-protein coupled receptor</keyword>
<feature type="transmembrane region" description="Helical" evidence="22">
    <location>
        <begin position="117"/>
        <end position="135"/>
    </location>
</feature>
<keyword evidence="24" id="KW-1185">Reference proteome</keyword>
<evidence type="ECO:0000313" key="23">
    <source>
        <dbReference type="Ensembl" id="ENSMALP00000002578.1"/>
    </source>
</evidence>
<keyword evidence="7" id="KW-0963">Cytoplasm</keyword>
<feature type="transmembrane region" description="Helical" evidence="22">
    <location>
        <begin position="147"/>
        <end position="166"/>
    </location>
</feature>
<dbReference type="InterPro" id="IPR047143">
    <property type="entry name" value="GPER1-like"/>
</dbReference>
<dbReference type="GO" id="GO:0030425">
    <property type="term" value="C:dendrite"/>
    <property type="evidence" value="ECO:0007669"/>
    <property type="project" value="UniProtKB-SubCell"/>
</dbReference>
<keyword evidence="11" id="KW-0770">Synapse</keyword>
<dbReference type="GO" id="GO:0005769">
    <property type="term" value="C:early endosome"/>
    <property type="evidence" value="ECO:0007669"/>
    <property type="project" value="UniProtKB-SubCell"/>
</dbReference>
<evidence type="ECO:0000256" key="17">
    <source>
        <dbReference type="ARBA" id="ARBA00023224"/>
    </source>
</evidence>
<keyword evidence="9" id="KW-0967">Endosome</keyword>
<dbReference type="Proteomes" id="UP000261600">
    <property type="component" value="Unplaced"/>
</dbReference>
<dbReference type="Ensembl" id="ENSMALT00000002654.1">
    <property type="protein sequence ID" value="ENSMALP00000002578.1"/>
    <property type="gene ID" value="ENSMALG00000001926.1"/>
</dbReference>
<dbReference type="GO" id="GO:0030284">
    <property type="term" value="F:nuclear estrogen receptor activity"/>
    <property type="evidence" value="ECO:0007669"/>
    <property type="project" value="TreeGrafter"/>
</dbReference>
<keyword evidence="6" id="KW-1003">Cell membrane</keyword>
<keyword evidence="14 22" id="KW-0472">Membrane</keyword>
<evidence type="ECO:0000256" key="3">
    <source>
        <dbReference type="ARBA" id="ARBA00004489"/>
    </source>
</evidence>
<keyword evidence="10 22" id="KW-1133">Transmembrane helix</keyword>
<evidence type="ECO:0000256" key="8">
    <source>
        <dbReference type="ARBA" id="ARBA00022692"/>
    </source>
</evidence>
<dbReference type="GO" id="GO:0005794">
    <property type="term" value="C:Golgi apparatus"/>
    <property type="evidence" value="ECO:0007669"/>
    <property type="project" value="UniProtKB-SubCell"/>
</dbReference>
<accession>A0A3Q3IEP4</accession>
<evidence type="ECO:0000256" key="5">
    <source>
        <dbReference type="ARBA" id="ARBA00004555"/>
    </source>
</evidence>
<evidence type="ECO:0000256" key="12">
    <source>
        <dbReference type="ARBA" id="ARBA00023034"/>
    </source>
</evidence>
<dbReference type="PANTHER" id="PTHR24226">
    <property type="entry name" value="G-PROTEIN COUPLED RECEPTOR 182 AND ESTROGEN RECEPTOR 1"/>
    <property type="match status" value="1"/>
</dbReference>
<keyword evidence="15" id="KW-1015">Disulfide bond</keyword>
<dbReference type="GO" id="GO:0045211">
    <property type="term" value="C:postsynaptic membrane"/>
    <property type="evidence" value="ECO:0007669"/>
    <property type="project" value="UniProtKB-SubCell"/>
</dbReference>
<evidence type="ECO:0000256" key="1">
    <source>
        <dbReference type="ARBA" id="ARBA00004279"/>
    </source>
</evidence>
<evidence type="ECO:0000256" key="19">
    <source>
        <dbReference type="ARBA" id="ARBA00023273"/>
    </source>
</evidence>
<keyword evidence="17" id="KW-0807">Transducer</keyword>
<evidence type="ECO:0000256" key="10">
    <source>
        <dbReference type="ARBA" id="ARBA00022989"/>
    </source>
</evidence>
<dbReference type="GO" id="GO:0071392">
    <property type="term" value="P:cellular response to estradiol stimulus"/>
    <property type="evidence" value="ECO:0007669"/>
    <property type="project" value="TreeGrafter"/>
</dbReference>
<dbReference type="GO" id="GO:0030424">
    <property type="term" value="C:axon"/>
    <property type="evidence" value="ECO:0007669"/>
    <property type="project" value="UniProtKB-SubCell"/>
</dbReference>
<dbReference type="STRING" id="43700.ENSMALP00000002578"/>
<keyword evidence="18" id="KW-0628">Postsynaptic cell membrane</keyword>